<organism evidence="2 3">
    <name type="scientific">Immersiella caudata</name>
    <dbReference type="NCBI Taxonomy" id="314043"/>
    <lineage>
        <taxon>Eukaryota</taxon>
        <taxon>Fungi</taxon>
        <taxon>Dikarya</taxon>
        <taxon>Ascomycota</taxon>
        <taxon>Pezizomycotina</taxon>
        <taxon>Sordariomycetes</taxon>
        <taxon>Sordariomycetidae</taxon>
        <taxon>Sordariales</taxon>
        <taxon>Lasiosphaeriaceae</taxon>
        <taxon>Immersiella</taxon>
    </lineage>
</organism>
<accession>A0AA40CD58</accession>
<proteinExistence type="predicted"/>
<evidence type="ECO:0000313" key="2">
    <source>
        <dbReference type="EMBL" id="KAK0633109.1"/>
    </source>
</evidence>
<sequence length="199" mass="22620">MFCLPVHEHHHRRILHSFRSHKSLRAEAAAAPEMPHPRHQRHPSEASSVARSSAESSRPSTSRTDVSIEWDPLRLHPVGPTPVPVLDDIKRYELRQARSLHSLRQHHERRTTTHSHSQSHSEPAMIIHDGFDFGFASPGRTTSHSAPTSPTEGATPRPHLMRDGDYFKRGDWKRRGIVFGMSEATMATEDETFDLDIEI</sequence>
<feature type="compositionally biased region" description="Low complexity" evidence="1">
    <location>
        <begin position="45"/>
        <end position="64"/>
    </location>
</feature>
<feature type="region of interest" description="Disordered" evidence="1">
    <location>
        <begin position="25"/>
        <end position="65"/>
    </location>
</feature>
<feature type="region of interest" description="Disordered" evidence="1">
    <location>
        <begin position="100"/>
        <end position="165"/>
    </location>
</feature>
<evidence type="ECO:0000256" key="1">
    <source>
        <dbReference type="SAM" id="MobiDB-lite"/>
    </source>
</evidence>
<reference evidence="2" key="1">
    <citation type="submission" date="2023-06" db="EMBL/GenBank/DDBJ databases">
        <title>Genome-scale phylogeny and comparative genomics of the fungal order Sordariales.</title>
        <authorList>
            <consortium name="Lawrence Berkeley National Laboratory"/>
            <person name="Hensen N."/>
            <person name="Bonometti L."/>
            <person name="Westerberg I."/>
            <person name="Brannstrom I.O."/>
            <person name="Guillou S."/>
            <person name="Cros-Aarteil S."/>
            <person name="Calhoun S."/>
            <person name="Haridas S."/>
            <person name="Kuo A."/>
            <person name="Mondo S."/>
            <person name="Pangilinan J."/>
            <person name="Riley R."/>
            <person name="Labutti K."/>
            <person name="Andreopoulos B."/>
            <person name="Lipzen A."/>
            <person name="Chen C."/>
            <person name="Yanf M."/>
            <person name="Daum C."/>
            <person name="Ng V."/>
            <person name="Clum A."/>
            <person name="Steindorff A."/>
            <person name="Ohm R."/>
            <person name="Martin F."/>
            <person name="Silar P."/>
            <person name="Natvig D."/>
            <person name="Lalanne C."/>
            <person name="Gautier V."/>
            <person name="Ament-Velasquez S.L."/>
            <person name="Kruys A."/>
            <person name="Hutchinson M.I."/>
            <person name="Powell A.J."/>
            <person name="Barry K."/>
            <person name="Miller A.N."/>
            <person name="Grigoriev I.V."/>
            <person name="Debuchy R."/>
            <person name="Gladieux P."/>
            <person name="Thoren M.H."/>
            <person name="Johannesson H."/>
        </authorList>
    </citation>
    <scope>NUCLEOTIDE SEQUENCE</scope>
    <source>
        <strain evidence="2">CBS 606.72</strain>
    </source>
</reference>
<evidence type="ECO:0000313" key="3">
    <source>
        <dbReference type="Proteomes" id="UP001175000"/>
    </source>
</evidence>
<protein>
    <submittedName>
        <fullName evidence="2">Uncharacterized protein</fullName>
    </submittedName>
</protein>
<dbReference type="EMBL" id="JAULSU010000001">
    <property type="protein sequence ID" value="KAK0633109.1"/>
    <property type="molecule type" value="Genomic_DNA"/>
</dbReference>
<feature type="compositionally biased region" description="Polar residues" evidence="1">
    <location>
        <begin position="139"/>
        <end position="152"/>
    </location>
</feature>
<gene>
    <name evidence="2" type="ORF">B0T14DRAFT_560733</name>
</gene>
<name>A0AA40CD58_9PEZI</name>
<comment type="caution">
    <text evidence="2">The sequence shown here is derived from an EMBL/GenBank/DDBJ whole genome shotgun (WGS) entry which is preliminary data.</text>
</comment>
<feature type="compositionally biased region" description="Basic residues" evidence="1">
    <location>
        <begin position="101"/>
        <end position="113"/>
    </location>
</feature>
<dbReference type="Proteomes" id="UP001175000">
    <property type="component" value="Unassembled WGS sequence"/>
</dbReference>
<dbReference type="AlphaFoldDB" id="A0AA40CD58"/>
<keyword evidence="3" id="KW-1185">Reference proteome</keyword>